<evidence type="ECO:0000313" key="3">
    <source>
        <dbReference type="Proteomes" id="UP001212841"/>
    </source>
</evidence>
<protein>
    <submittedName>
        <fullName evidence="2">Uncharacterized protein</fullName>
    </submittedName>
</protein>
<keyword evidence="3" id="KW-1185">Reference proteome</keyword>
<accession>A0AAD5X196</accession>
<feature type="compositionally biased region" description="Polar residues" evidence="1">
    <location>
        <begin position="162"/>
        <end position="171"/>
    </location>
</feature>
<sequence length="371" mass="41711">MVHTRRHTTTTDSPSINPSRKLSSDFHLPSTQSNHPPAQEPQFWGRFNQARGKPPTKDQNTLDEPGVPPQGDNSPRTSRHSMRLVIKSPSVSHSPSPPLPATPSPPYIPAALPTRVGPIPALTFYSPKRADKPSRTSTRKPAQRYAPAVSEPHPEPPEPAPTNGTSKQSYIVTLKRRREDIPSALTVPSKKKRTRDSSPANPQPSLKEPATRKRSRTDEPPTDTPIESERKRSLRRKQSLAPSAHSDLDDDPQPHLLTGSHQIWIASSDSPISTCRPLTFHFPDADSLQPSTSNDPYLTAHSPIDVPSFEIIKSIALDRGERVGKEVEDTSDEAYQHRHKRLEFAEKRVKNREKELFQHALYKRREEERER</sequence>
<feature type="compositionally biased region" description="Pro residues" evidence="1">
    <location>
        <begin position="95"/>
        <end position="108"/>
    </location>
</feature>
<organism evidence="2 3">
    <name type="scientific">Rhizophlyctis rosea</name>
    <dbReference type="NCBI Taxonomy" id="64517"/>
    <lineage>
        <taxon>Eukaryota</taxon>
        <taxon>Fungi</taxon>
        <taxon>Fungi incertae sedis</taxon>
        <taxon>Chytridiomycota</taxon>
        <taxon>Chytridiomycota incertae sedis</taxon>
        <taxon>Chytridiomycetes</taxon>
        <taxon>Rhizophlyctidales</taxon>
        <taxon>Rhizophlyctidaceae</taxon>
        <taxon>Rhizophlyctis</taxon>
    </lineage>
</organism>
<proteinExistence type="predicted"/>
<feature type="non-terminal residue" evidence="2">
    <location>
        <position position="371"/>
    </location>
</feature>
<dbReference type="Proteomes" id="UP001212841">
    <property type="component" value="Unassembled WGS sequence"/>
</dbReference>
<dbReference type="AlphaFoldDB" id="A0AAD5X196"/>
<evidence type="ECO:0000256" key="1">
    <source>
        <dbReference type="SAM" id="MobiDB-lite"/>
    </source>
</evidence>
<dbReference type="EMBL" id="JADGJD010000453">
    <property type="protein sequence ID" value="KAJ3050949.1"/>
    <property type="molecule type" value="Genomic_DNA"/>
</dbReference>
<name>A0AAD5X196_9FUNG</name>
<feature type="compositionally biased region" description="Polar residues" evidence="1">
    <location>
        <begin position="10"/>
        <end position="21"/>
    </location>
</feature>
<evidence type="ECO:0000313" key="2">
    <source>
        <dbReference type="EMBL" id="KAJ3050949.1"/>
    </source>
</evidence>
<dbReference type="PRINTS" id="PR01217">
    <property type="entry name" value="PRICHEXTENSN"/>
</dbReference>
<dbReference type="Gene3D" id="6.10.250.3170">
    <property type="match status" value="1"/>
</dbReference>
<reference evidence="2" key="1">
    <citation type="submission" date="2020-05" db="EMBL/GenBank/DDBJ databases">
        <title>Phylogenomic resolution of chytrid fungi.</title>
        <authorList>
            <person name="Stajich J.E."/>
            <person name="Amses K."/>
            <person name="Simmons R."/>
            <person name="Seto K."/>
            <person name="Myers J."/>
            <person name="Bonds A."/>
            <person name="Quandt C.A."/>
            <person name="Barry K."/>
            <person name="Liu P."/>
            <person name="Grigoriev I."/>
            <person name="Longcore J.E."/>
            <person name="James T.Y."/>
        </authorList>
    </citation>
    <scope>NUCLEOTIDE SEQUENCE</scope>
    <source>
        <strain evidence="2">JEL0318</strain>
    </source>
</reference>
<feature type="region of interest" description="Disordered" evidence="1">
    <location>
        <begin position="1"/>
        <end position="256"/>
    </location>
</feature>
<gene>
    <name evidence="2" type="ORF">HK097_008073</name>
</gene>
<comment type="caution">
    <text evidence="2">The sequence shown here is derived from an EMBL/GenBank/DDBJ whole genome shotgun (WGS) entry which is preliminary data.</text>
</comment>